<dbReference type="Gene3D" id="2.60.120.740">
    <property type="match status" value="1"/>
</dbReference>
<gene>
    <name evidence="4" type="primary">LOC106157404</name>
</gene>
<keyword evidence="3" id="KW-1185">Reference proteome</keyword>
<dbReference type="PROSITE" id="PS50228">
    <property type="entry name" value="SUEL_LECTIN"/>
    <property type="match status" value="1"/>
</dbReference>
<dbReference type="PANTHER" id="PTHR46780">
    <property type="entry name" value="PROTEIN EVA-1"/>
    <property type="match status" value="1"/>
</dbReference>
<feature type="signal peptide" evidence="1">
    <location>
        <begin position="1"/>
        <end position="29"/>
    </location>
</feature>
<dbReference type="STRING" id="7574.A0A1S3HSG7"/>
<evidence type="ECO:0000256" key="1">
    <source>
        <dbReference type="SAM" id="SignalP"/>
    </source>
</evidence>
<dbReference type="FunFam" id="2.60.120.740:FF:000001">
    <property type="entry name" value="Adhesion G protein-coupled receptor L2"/>
    <property type="match status" value="1"/>
</dbReference>
<accession>A0A1S3HSG7</accession>
<feature type="domain" description="SUEL-type lectin" evidence="2">
    <location>
        <begin position="50"/>
        <end position="143"/>
    </location>
</feature>
<feature type="chain" id="PRO_5010171643" evidence="1">
    <location>
        <begin position="30"/>
        <end position="143"/>
    </location>
</feature>
<dbReference type="OrthoDB" id="6120134at2759"/>
<dbReference type="Proteomes" id="UP000085678">
    <property type="component" value="Unplaced"/>
</dbReference>
<dbReference type="InterPro" id="IPR043159">
    <property type="entry name" value="Lectin_gal-bd_sf"/>
</dbReference>
<dbReference type="AlphaFoldDB" id="A0A1S3HSG7"/>
<proteinExistence type="predicted"/>
<dbReference type="InParanoid" id="A0A1S3HSG7"/>
<name>A0A1S3HSG7_LINAN</name>
<dbReference type="InterPro" id="IPR000922">
    <property type="entry name" value="Lectin_gal-bd_dom"/>
</dbReference>
<dbReference type="RefSeq" id="XP_013388491.1">
    <property type="nucleotide sequence ID" value="XM_013533037.1"/>
</dbReference>
<dbReference type="KEGG" id="lak:106157404"/>
<sequence length="143" mass="16117">MEVPISRRNLIRFISLLLVVLVLSKYGNAGKELQHGRNVPTRRLPYHAFACEGSVLHLDCSGDGGVIRVMRATYGRLSLAICNDRTVANAMDWNTICMSRRSRRKVRHLCQSKTFCTIPASNDVFGDACPGTPKYVQVEYRCR</sequence>
<evidence type="ECO:0000259" key="2">
    <source>
        <dbReference type="PROSITE" id="PS50228"/>
    </source>
</evidence>
<dbReference type="Pfam" id="PF02140">
    <property type="entry name" value="SUEL_Lectin"/>
    <property type="match status" value="1"/>
</dbReference>
<dbReference type="GO" id="GO:0030246">
    <property type="term" value="F:carbohydrate binding"/>
    <property type="evidence" value="ECO:0007669"/>
    <property type="project" value="InterPro"/>
</dbReference>
<keyword evidence="1" id="KW-0732">Signal</keyword>
<reference evidence="4" key="1">
    <citation type="submission" date="2025-08" db="UniProtKB">
        <authorList>
            <consortium name="RefSeq"/>
        </authorList>
    </citation>
    <scope>IDENTIFICATION</scope>
    <source>
        <tissue evidence="4">Gonads</tissue>
    </source>
</reference>
<organism evidence="3 4">
    <name type="scientific">Lingula anatina</name>
    <name type="common">Brachiopod</name>
    <name type="synonym">Lingula unguis</name>
    <dbReference type="NCBI Taxonomy" id="7574"/>
    <lineage>
        <taxon>Eukaryota</taxon>
        <taxon>Metazoa</taxon>
        <taxon>Spiralia</taxon>
        <taxon>Lophotrochozoa</taxon>
        <taxon>Brachiopoda</taxon>
        <taxon>Linguliformea</taxon>
        <taxon>Lingulata</taxon>
        <taxon>Lingulida</taxon>
        <taxon>Linguloidea</taxon>
        <taxon>Lingulidae</taxon>
        <taxon>Lingula</taxon>
    </lineage>
</organism>
<evidence type="ECO:0000313" key="4">
    <source>
        <dbReference type="RefSeq" id="XP_013388491.1"/>
    </source>
</evidence>
<protein>
    <submittedName>
        <fullName evidence="4">L-rhamnose-binding lectin ELEL-1</fullName>
    </submittedName>
</protein>
<evidence type="ECO:0000313" key="3">
    <source>
        <dbReference type="Proteomes" id="UP000085678"/>
    </source>
</evidence>
<dbReference type="GeneID" id="106157404"/>